<keyword evidence="3" id="KW-0732">Signal</keyword>
<dbReference type="SUPFAM" id="SSF53822">
    <property type="entry name" value="Periplasmic binding protein-like I"/>
    <property type="match status" value="1"/>
</dbReference>
<sequence length="406" mass="43602">MIKTPRVSRRHFLAGTAVAAGMAGFPAILKAQPRTIKVGILHPVTGPLAPSGQQCRLGAKLAIDTINANGGIASMGGAKLEPIYADAQSKPDVGAAEVEKLNEAGATAIIGPFASGIALATTQAAAKHGIPHIVDVGVVDQVVTRGLTNTFRFGPGLNKIVDSAIQNLVALNTQAGKPAKTVMIVHEESAFGAGMAKTLNEKLPGMGFEVLETIAHANPTRDFNNIALKIKGRNPDLLIPSNYYNEFVLLARTLRQQKIRPKAIYSILGGAASQYRFVQEFPDAAEFIMDCNHWFDPRNPVALELKKKVEAEKAFFSYEVFLNYECVRLLADALERAKSSDRAAITHALASSGWSNHFMPYGPTKFVNGQNEGAAPVNTQILQKDIKVIFPKDFANAKPVFPAPRA</sequence>
<dbReference type="InterPro" id="IPR000709">
    <property type="entry name" value="Leu_Ile_Val-bd"/>
</dbReference>
<keyword evidence="2" id="KW-0813">Transport</keyword>
<evidence type="ECO:0000259" key="5">
    <source>
        <dbReference type="Pfam" id="PF13458"/>
    </source>
</evidence>
<evidence type="ECO:0000256" key="2">
    <source>
        <dbReference type="ARBA" id="ARBA00022448"/>
    </source>
</evidence>
<evidence type="ECO:0000313" key="7">
    <source>
        <dbReference type="Proteomes" id="UP000317496"/>
    </source>
</evidence>
<dbReference type="EMBL" id="CP041636">
    <property type="protein sequence ID" value="QDO99422.1"/>
    <property type="molecule type" value="Genomic_DNA"/>
</dbReference>
<dbReference type="InterPro" id="IPR019546">
    <property type="entry name" value="TAT_signal_bac_arc"/>
</dbReference>
<dbReference type="InterPro" id="IPR028081">
    <property type="entry name" value="Leu-bd"/>
</dbReference>
<reference evidence="6 7" key="1">
    <citation type="submission" date="2019-07" db="EMBL/GenBank/DDBJ databases">
        <title>Genome sequencing for Ferrovibrio sp. K5.</title>
        <authorList>
            <person name="Park S.-J."/>
        </authorList>
    </citation>
    <scope>NUCLEOTIDE SEQUENCE [LARGE SCALE GENOMIC DNA]</scope>
    <source>
        <strain evidence="6 7">K5</strain>
    </source>
</reference>
<keyword evidence="4" id="KW-0029">Amino-acid transport</keyword>
<dbReference type="Gene3D" id="3.40.50.2300">
    <property type="match status" value="2"/>
</dbReference>
<gene>
    <name evidence="6" type="ORF">FNB15_20010</name>
</gene>
<accession>A0A516H6Q3</accession>
<dbReference type="PANTHER" id="PTHR30483:SF37">
    <property type="entry name" value="ABC TRANSPORTER SUBSTRATE-BINDING PROTEIN"/>
    <property type="match status" value="1"/>
</dbReference>
<evidence type="ECO:0000313" key="6">
    <source>
        <dbReference type="EMBL" id="QDO99422.1"/>
    </source>
</evidence>
<dbReference type="CDD" id="cd06340">
    <property type="entry name" value="PBP1_ABC_ligand_binding-like"/>
    <property type="match status" value="1"/>
</dbReference>
<organism evidence="6 7">
    <name type="scientific">Ferrovibrio terrae</name>
    <dbReference type="NCBI Taxonomy" id="2594003"/>
    <lineage>
        <taxon>Bacteria</taxon>
        <taxon>Pseudomonadati</taxon>
        <taxon>Pseudomonadota</taxon>
        <taxon>Alphaproteobacteria</taxon>
        <taxon>Rhodospirillales</taxon>
        <taxon>Rhodospirillaceae</taxon>
        <taxon>Ferrovibrio</taxon>
    </lineage>
</organism>
<dbReference type="OrthoDB" id="7855203at2"/>
<evidence type="ECO:0000256" key="1">
    <source>
        <dbReference type="ARBA" id="ARBA00010062"/>
    </source>
</evidence>
<dbReference type="NCBIfam" id="TIGR01409">
    <property type="entry name" value="TAT_signal_seq"/>
    <property type="match status" value="1"/>
</dbReference>
<dbReference type="RefSeq" id="WP_144258418.1">
    <property type="nucleotide sequence ID" value="NZ_CP041636.1"/>
</dbReference>
<dbReference type="PRINTS" id="PR00337">
    <property type="entry name" value="LEUILEVALBP"/>
</dbReference>
<comment type="similarity">
    <text evidence="1">Belongs to the leucine-binding protein family.</text>
</comment>
<dbReference type="AlphaFoldDB" id="A0A516H6Q3"/>
<dbReference type="Proteomes" id="UP000317496">
    <property type="component" value="Chromosome"/>
</dbReference>
<dbReference type="InterPro" id="IPR006311">
    <property type="entry name" value="TAT_signal"/>
</dbReference>
<dbReference type="KEGG" id="fer:FNB15_20010"/>
<dbReference type="InterPro" id="IPR028082">
    <property type="entry name" value="Peripla_BP_I"/>
</dbReference>
<name>A0A516H6Q3_9PROT</name>
<dbReference type="PANTHER" id="PTHR30483">
    <property type="entry name" value="LEUCINE-SPECIFIC-BINDING PROTEIN"/>
    <property type="match status" value="1"/>
</dbReference>
<dbReference type="Pfam" id="PF13458">
    <property type="entry name" value="Peripla_BP_6"/>
    <property type="match status" value="1"/>
</dbReference>
<protein>
    <submittedName>
        <fullName evidence="6">ABC transporter substrate-binding protein</fullName>
    </submittedName>
</protein>
<evidence type="ECO:0000256" key="4">
    <source>
        <dbReference type="ARBA" id="ARBA00022970"/>
    </source>
</evidence>
<dbReference type="InterPro" id="IPR051010">
    <property type="entry name" value="BCAA_transport"/>
</dbReference>
<feature type="domain" description="Leucine-binding protein" evidence="5">
    <location>
        <begin position="35"/>
        <end position="372"/>
    </location>
</feature>
<evidence type="ECO:0000256" key="3">
    <source>
        <dbReference type="ARBA" id="ARBA00022729"/>
    </source>
</evidence>
<dbReference type="PROSITE" id="PS51318">
    <property type="entry name" value="TAT"/>
    <property type="match status" value="1"/>
</dbReference>
<dbReference type="GO" id="GO:0006865">
    <property type="term" value="P:amino acid transport"/>
    <property type="evidence" value="ECO:0007669"/>
    <property type="project" value="UniProtKB-KW"/>
</dbReference>
<keyword evidence="7" id="KW-1185">Reference proteome</keyword>
<proteinExistence type="inferred from homology"/>